<organism evidence="2 3">
    <name type="scientific">Candidatus Iainarchaeum sp</name>
    <dbReference type="NCBI Taxonomy" id="3101447"/>
    <lineage>
        <taxon>Archaea</taxon>
        <taxon>Candidatus Iainarchaeota</taxon>
        <taxon>Candidatus Iainarchaeia</taxon>
        <taxon>Candidatus Iainarchaeales</taxon>
        <taxon>Candidatus Iainarchaeaceae</taxon>
        <taxon>Candidatus Iainarchaeum</taxon>
    </lineage>
</organism>
<keyword evidence="1" id="KW-0812">Transmembrane</keyword>
<proteinExistence type="predicted"/>
<dbReference type="Proteomes" id="UP000678237">
    <property type="component" value="Unassembled WGS sequence"/>
</dbReference>
<dbReference type="AlphaFoldDB" id="A0A8T4LFR7"/>
<accession>A0A8T4LFR7</accession>
<feature type="transmembrane region" description="Helical" evidence="1">
    <location>
        <begin position="37"/>
        <end position="55"/>
    </location>
</feature>
<keyword evidence="1" id="KW-0472">Membrane</keyword>
<keyword evidence="1" id="KW-1133">Transmembrane helix</keyword>
<dbReference type="EMBL" id="JAGVWE010000005">
    <property type="protein sequence ID" value="MBS3063400.1"/>
    <property type="molecule type" value="Genomic_DNA"/>
</dbReference>
<comment type="caution">
    <text evidence="2">The sequence shown here is derived from an EMBL/GenBank/DDBJ whole genome shotgun (WGS) entry which is preliminary data.</text>
</comment>
<evidence type="ECO:0000313" key="2">
    <source>
        <dbReference type="EMBL" id="MBS3063400.1"/>
    </source>
</evidence>
<sequence>MTWKKAAKVSSIATVVSLVVSLGFDYGYARTLDINEAILRSIVFCIAFGGVYWMLEKKSKL</sequence>
<protein>
    <submittedName>
        <fullName evidence="2">Uncharacterized protein</fullName>
    </submittedName>
</protein>
<evidence type="ECO:0000313" key="3">
    <source>
        <dbReference type="Proteomes" id="UP000678237"/>
    </source>
</evidence>
<evidence type="ECO:0000256" key="1">
    <source>
        <dbReference type="SAM" id="Phobius"/>
    </source>
</evidence>
<gene>
    <name evidence="2" type="ORF">J4203_06015</name>
</gene>
<feature type="transmembrane region" description="Helical" evidence="1">
    <location>
        <begin position="12"/>
        <end position="31"/>
    </location>
</feature>
<reference evidence="2" key="1">
    <citation type="submission" date="2021-03" db="EMBL/GenBank/DDBJ databases">
        <authorList>
            <person name="Jaffe A."/>
        </authorList>
    </citation>
    <scope>NUCLEOTIDE SEQUENCE</scope>
    <source>
        <strain evidence="2">RIFCSPLOWO2_01_FULL_58_19</strain>
    </source>
</reference>
<reference evidence="2" key="2">
    <citation type="submission" date="2021-05" db="EMBL/GenBank/DDBJ databases">
        <title>Protein family content uncovers lineage relationships and bacterial pathway maintenance mechanisms in DPANN archaea.</title>
        <authorList>
            <person name="Castelle C.J."/>
            <person name="Meheust R."/>
            <person name="Jaffe A.L."/>
            <person name="Seitz K."/>
            <person name="Gong X."/>
            <person name="Baker B.J."/>
            <person name="Banfield J.F."/>
        </authorList>
    </citation>
    <scope>NUCLEOTIDE SEQUENCE</scope>
    <source>
        <strain evidence="2">RIFCSPLOWO2_01_FULL_58_19</strain>
    </source>
</reference>
<name>A0A8T4LFR7_9ARCH</name>